<organism evidence="2 3">
    <name type="scientific">Streptomyces tubercidicus</name>
    <dbReference type="NCBI Taxonomy" id="47759"/>
    <lineage>
        <taxon>Bacteria</taxon>
        <taxon>Bacillati</taxon>
        <taxon>Actinomycetota</taxon>
        <taxon>Actinomycetes</taxon>
        <taxon>Kitasatosporales</taxon>
        <taxon>Streptomycetaceae</taxon>
        <taxon>Streptomyces</taxon>
    </lineage>
</organism>
<evidence type="ECO:0000313" key="3">
    <source>
        <dbReference type="Proteomes" id="UP000431826"/>
    </source>
</evidence>
<dbReference type="EMBL" id="BLIR01000001">
    <property type="protein sequence ID" value="GFE39280.1"/>
    <property type="molecule type" value="Genomic_DNA"/>
</dbReference>
<gene>
    <name evidence="2" type="ORF">Stube_39530</name>
</gene>
<reference evidence="2 3" key="1">
    <citation type="submission" date="2019-12" db="EMBL/GenBank/DDBJ databases">
        <title>Whole genome shotgun sequence of Streptomyces tubercidicus NBRC 13090.</title>
        <authorList>
            <person name="Ichikawa N."/>
            <person name="Kimura A."/>
            <person name="Kitahashi Y."/>
            <person name="Komaki H."/>
            <person name="Tamura T."/>
        </authorList>
    </citation>
    <scope>NUCLEOTIDE SEQUENCE [LARGE SCALE GENOMIC DNA]</scope>
    <source>
        <strain evidence="2 3">NBRC 13090</strain>
    </source>
</reference>
<sequence>MHRDPVTGPYAEPPEDGGGALGPVEEHAVRQLLLASGLPTPGEGDPRRLRLLHFPGVICML</sequence>
<protein>
    <submittedName>
        <fullName evidence="2">Uncharacterized protein</fullName>
    </submittedName>
</protein>
<name>A0A640UV39_9ACTN</name>
<evidence type="ECO:0000313" key="2">
    <source>
        <dbReference type="EMBL" id="GFE39280.1"/>
    </source>
</evidence>
<comment type="caution">
    <text evidence="2">The sequence shown here is derived from an EMBL/GenBank/DDBJ whole genome shotgun (WGS) entry which is preliminary data.</text>
</comment>
<accession>A0A640UV39</accession>
<evidence type="ECO:0000256" key="1">
    <source>
        <dbReference type="SAM" id="MobiDB-lite"/>
    </source>
</evidence>
<dbReference type="Proteomes" id="UP000431826">
    <property type="component" value="Unassembled WGS sequence"/>
</dbReference>
<keyword evidence="3" id="KW-1185">Reference proteome</keyword>
<proteinExistence type="predicted"/>
<dbReference type="AlphaFoldDB" id="A0A640UV39"/>
<feature type="region of interest" description="Disordered" evidence="1">
    <location>
        <begin position="1"/>
        <end position="23"/>
    </location>
</feature>